<dbReference type="PROSITE" id="PS50893">
    <property type="entry name" value="ABC_TRANSPORTER_2"/>
    <property type="match status" value="1"/>
</dbReference>
<evidence type="ECO:0000259" key="5">
    <source>
        <dbReference type="PROSITE" id="PS50893"/>
    </source>
</evidence>
<dbReference type="EMBL" id="LDPZ01000052">
    <property type="protein sequence ID" value="KTQ85911.1"/>
    <property type="molecule type" value="Genomic_DNA"/>
</dbReference>
<comment type="caution">
    <text evidence="6">The sequence shown here is derived from an EMBL/GenBank/DDBJ whole genome shotgun (WGS) entry which is preliminary data.</text>
</comment>
<protein>
    <submittedName>
        <fullName evidence="6">ABC transporter permease</fullName>
    </submittedName>
</protein>
<dbReference type="OrthoDB" id="8456289at2"/>
<dbReference type="PATRIC" id="fig|401562.3.peg.3835"/>
<reference evidence="6 7" key="1">
    <citation type="journal article" date="2016" name="Front. Microbiol.">
        <title>Genomic Resource of Rice Seed Associated Bacteria.</title>
        <authorList>
            <person name="Midha S."/>
            <person name="Bansal K."/>
            <person name="Sharma S."/>
            <person name="Kumar N."/>
            <person name="Patil P.P."/>
            <person name="Chaudhry V."/>
            <person name="Patil P.B."/>
        </authorList>
    </citation>
    <scope>NUCLEOTIDE SEQUENCE [LARGE SCALE GENOMIC DNA]</scope>
    <source>
        <strain evidence="6 7">NS226</strain>
    </source>
</reference>
<dbReference type="Gene3D" id="3.40.50.300">
    <property type="entry name" value="P-loop containing nucleotide triphosphate hydrolases"/>
    <property type="match status" value="1"/>
</dbReference>
<dbReference type="InterPro" id="IPR003439">
    <property type="entry name" value="ABC_transporter-like_ATP-bd"/>
</dbReference>
<dbReference type="InterPro" id="IPR027417">
    <property type="entry name" value="P-loop_NTPase"/>
</dbReference>
<dbReference type="GO" id="GO:0005524">
    <property type="term" value="F:ATP binding"/>
    <property type="evidence" value="ECO:0007669"/>
    <property type="project" value="UniProtKB-KW"/>
</dbReference>
<evidence type="ECO:0000313" key="7">
    <source>
        <dbReference type="Proteomes" id="UP000078272"/>
    </source>
</evidence>
<dbReference type="SUPFAM" id="SSF52540">
    <property type="entry name" value="P-loop containing nucleoside triphosphate hydrolases"/>
    <property type="match status" value="1"/>
</dbReference>
<dbReference type="CDD" id="cd03257">
    <property type="entry name" value="ABC_NikE_OppD_transporters"/>
    <property type="match status" value="1"/>
</dbReference>
<keyword evidence="3" id="KW-0547">Nucleotide-binding</keyword>
<comment type="similarity">
    <text evidence="1">Belongs to the ABC transporter superfamily.</text>
</comment>
<accession>A0A175R4G2</accession>
<evidence type="ECO:0000256" key="3">
    <source>
        <dbReference type="ARBA" id="ARBA00022741"/>
    </source>
</evidence>
<dbReference type="Pfam" id="PF00005">
    <property type="entry name" value="ABC_tran"/>
    <property type="match status" value="1"/>
</dbReference>
<dbReference type="InterPro" id="IPR003593">
    <property type="entry name" value="AAA+_ATPase"/>
</dbReference>
<organism evidence="6 7">
    <name type="scientific">Aureimonas ureilytica</name>
    <dbReference type="NCBI Taxonomy" id="401562"/>
    <lineage>
        <taxon>Bacteria</taxon>
        <taxon>Pseudomonadati</taxon>
        <taxon>Pseudomonadota</taxon>
        <taxon>Alphaproteobacteria</taxon>
        <taxon>Hyphomicrobiales</taxon>
        <taxon>Aurantimonadaceae</taxon>
        <taxon>Aureimonas</taxon>
    </lineage>
</organism>
<keyword evidence="2" id="KW-0813">Transport</keyword>
<proteinExistence type="inferred from homology"/>
<name>A0A175R4G2_9HYPH</name>
<dbReference type="InterPro" id="IPR050319">
    <property type="entry name" value="ABC_transp_ATP-bind"/>
</dbReference>
<dbReference type="AlphaFoldDB" id="A0A175R4G2"/>
<dbReference type="GO" id="GO:0016887">
    <property type="term" value="F:ATP hydrolysis activity"/>
    <property type="evidence" value="ECO:0007669"/>
    <property type="project" value="InterPro"/>
</dbReference>
<dbReference type="STRING" id="401562.NS365_14800"/>
<evidence type="ECO:0000313" key="6">
    <source>
        <dbReference type="EMBL" id="KTQ85911.1"/>
    </source>
</evidence>
<gene>
    <name evidence="6" type="ORF">NS226_18655</name>
</gene>
<evidence type="ECO:0000256" key="1">
    <source>
        <dbReference type="ARBA" id="ARBA00005417"/>
    </source>
</evidence>
<feature type="domain" description="ABC transporter" evidence="5">
    <location>
        <begin position="15"/>
        <end position="260"/>
    </location>
</feature>
<evidence type="ECO:0000256" key="4">
    <source>
        <dbReference type="ARBA" id="ARBA00022840"/>
    </source>
</evidence>
<evidence type="ECO:0000256" key="2">
    <source>
        <dbReference type="ARBA" id="ARBA00022448"/>
    </source>
</evidence>
<dbReference type="PANTHER" id="PTHR43776">
    <property type="entry name" value="TRANSPORT ATP-BINDING PROTEIN"/>
    <property type="match status" value="1"/>
</dbReference>
<keyword evidence="4" id="KW-0067">ATP-binding</keyword>
<sequence length="280" mass="30429">MAQPPRNPDGSLLSARALALSYGAPVGLWRRAERQRVLSDVNLSIAPGERVALVGRSGSGKTSLLRALLAIEALDEGEIECQSRRVYPGSTAALRWYRRAVQYVPQDPAASLDPRMSVLRQVCEPLQRLCNERAPAARAREALALVGLGLEFHDRRRGELSGGQAQRVTIARAIAPRPQLVIADEPMSGLDLPIRRQVGEVLRHLSEAEGTALLLVSHDLAAVALLCSRILVMSEGRIVEDRPTRELIAAPRHPATRALVEAARATQPGPSPAPWCCERL</sequence>
<dbReference type="SMART" id="SM00382">
    <property type="entry name" value="AAA"/>
    <property type="match status" value="1"/>
</dbReference>
<dbReference type="PROSITE" id="PS00211">
    <property type="entry name" value="ABC_TRANSPORTER_1"/>
    <property type="match status" value="1"/>
</dbReference>
<dbReference type="Proteomes" id="UP000078272">
    <property type="component" value="Unassembled WGS sequence"/>
</dbReference>
<dbReference type="RefSeq" id="WP_058636232.1">
    <property type="nucleotide sequence ID" value="NZ_LDPZ01000052.1"/>
</dbReference>
<dbReference type="InterPro" id="IPR017871">
    <property type="entry name" value="ABC_transporter-like_CS"/>
</dbReference>
<dbReference type="GO" id="GO:0055085">
    <property type="term" value="P:transmembrane transport"/>
    <property type="evidence" value="ECO:0007669"/>
    <property type="project" value="UniProtKB-ARBA"/>
</dbReference>